<proteinExistence type="predicted"/>
<reference evidence="2" key="1">
    <citation type="journal article" date="2020" name="Stud. Mycol.">
        <title>101 Dothideomycetes genomes: a test case for predicting lifestyles and emergence of pathogens.</title>
        <authorList>
            <person name="Haridas S."/>
            <person name="Albert R."/>
            <person name="Binder M."/>
            <person name="Bloem J."/>
            <person name="Labutti K."/>
            <person name="Salamov A."/>
            <person name="Andreopoulos B."/>
            <person name="Baker S."/>
            <person name="Barry K."/>
            <person name="Bills G."/>
            <person name="Bluhm B."/>
            <person name="Cannon C."/>
            <person name="Castanera R."/>
            <person name="Culley D."/>
            <person name="Daum C."/>
            <person name="Ezra D."/>
            <person name="Gonzalez J."/>
            <person name="Henrissat B."/>
            <person name="Kuo A."/>
            <person name="Liang C."/>
            <person name="Lipzen A."/>
            <person name="Lutzoni F."/>
            <person name="Magnuson J."/>
            <person name="Mondo S."/>
            <person name="Nolan M."/>
            <person name="Ohm R."/>
            <person name="Pangilinan J."/>
            <person name="Park H.-J."/>
            <person name="Ramirez L."/>
            <person name="Alfaro M."/>
            <person name="Sun H."/>
            <person name="Tritt A."/>
            <person name="Yoshinaga Y."/>
            <person name="Zwiers L.-H."/>
            <person name="Turgeon B."/>
            <person name="Goodwin S."/>
            <person name="Spatafora J."/>
            <person name="Crous P."/>
            <person name="Grigoriev I."/>
        </authorList>
    </citation>
    <scope>NUCLEOTIDE SEQUENCE</scope>
    <source>
        <strain evidence="2">CBS 121410</strain>
    </source>
</reference>
<dbReference type="InterPro" id="IPR038491">
    <property type="entry name" value="Velvet_dom_sf"/>
</dbReference>
<protein>
    <recommendedName>
        <fullName evidence="4">Velvet domain-containing protein</fullName>
    </recommendedName>
</protein>
<organism evidence="2 3">
    <name type="scientific">Saccharata proteae CBS 121410</name>
    <dbReference type="NCBI Taxonomy" id="1314787"/>
    <lineage>
        <taxon>Eukaryota</taxon>
        <taxon>Fungi</taxon>
        <taxon>Dikarya</taxon>
        <taxon>Ascomycota</taxon>
        <taxon>Pezizomycotina</taxon>
        <taxon>Dothideomycetes</taxon>
        <taxon>Dothideomycetes incertae sedis</taxon>
        <taxon>Botryosphaeriales</taxon>
        <taxon>Saccharataceae</taxon>
        <taxon>Saccharata</taxon>
    </lineage>
</organism>
<evidence type="ECO:0000313" key="3">
    <source>
        <dbReference type="Proteomes" id="UP000799776"/>
    </source>
</evidence>
<evidence type="ECO:0008006" key="4">
    <source>
        <dbReference type="Google" id="ProtNLM"/>
    </source>
</evidence>
<evidence type="ECO:0000256" key="1">
    <source>
        <dbReference type="SAM" id="MobiDB-lite"/>
    </source>
</evidence>
<evidence type="ECO:0000313" key="2">
    <source>
        <dbReference type="EMBL" id="KAF2084874.1"/>
    </source>
</evidence>
<accession>A0A9P4HRY1</accession>
<comment type="caution">
    <text evidence="2">The sequence shown here is derived from an EMBL/GenBank/DDBJ whole genome shotgun (WGS) entry which is preliminary data.</text>
</comment>
<sequence length="194" mass="20848">MAFVARRTQTNDNLGPRRVRAGLESDGMRTLNSRARDPTIRQQSVGRVDGADSRGSFAMDVIAQPASNVRLGQSMRAPIAIRIRRGASYAQDAGLAESGRLMAVASLMASSAGEDVAVPTGILSGSQMVDSIHPPSEYGSEYDTDGDVVGYATFPDLIVSREGTYRIRIALIKVSGHGETMQAVDTRMFVVRRT</sequence>
<keyword evidence="3" id="KW-1185">Reference proteome</keyword>
<dbReference type="AlphaFoldDB" id="A0A9P4HRY1"/>
<dbReference type="OrthoDB" id="5399926at2759"/>
<gene>
    <name evidence="2" type="ORF">K490DRAFT_59195</name>
</gene>
<dbReference type="Proteomes" id="UP000799776">
    <property type="component" value="Unassembled WGS sequence"/>
</dbReference>
<dbReference type="Gene3D" id="2.60.40.3960">
    <property type="entry name" value="Velvet domain"/>
    <property type="match status" value="1"/>
</dbReference>
<feature type="region of interest" description="Disordered" evidence="1">
    <location>
        <begin position="1"/>
        <end position="51"/>
    </location>
</feature>
<dbReference type="EMBL" id="ML978736">
    <property type="protein sequence ID" value="KAF2084874.1"/>
    <property type="molecule type" value="Genomic_DNA"/>
</dbReference>
<name>A0A9P4HRY1_9PEZI</name>